<sequence>MVGFVIQSLIVEKEESGNEKQVREKKEEVNESPDNDEEIAPKKRRHQWPKWLNSLLGDPFFIPCEDHKEFRKNEQNVYCLDCDERICQNCLVCLDSPKYGHGEHNLLQIRRYVYQDVVRITDVHKILDCTKIQTFVVNGAKVILLNPKKGSKPGNYNGKEFQVCIDCGKAISDPNLYCSIACKVIQLEKFDDVNGELALISPISMVDYDVIGESSLMAPINSEATEATEVTEVTGVTGVTGAPPLLLLPVNGSFRKKMRKAIPIRSPFL</sequence>
<evidence type="ECO:0000313" key="4">
    <source>
        <dbReference type="EMBL" id="KMZ69623.1"/>
    </source>
</evidence>
<dbReference type="EMBL" id="LFYR01000757">
    <property type="protein sequence ID" value="KMZ69623.1"/>
    <property type="molecule type" value="Genomic_DNA"/>
</dbReference>
<dbReference type="AlphaFoldDB" id="A0A0K9PKR3"/>
<dbReference type="GO" id="GO:0008270">
    <property type="term" value="F:zinc ion binding"/>
    <property type="evidence" value="ECO:0007669"/>
    <property type="project" value="UniProtKB-KW"/>
</dbReference>
<feature type="region of interest" description="Disordered" evidence="2">
    <location>
        <begin position="15"/>
        <end position="43"/>
    </location>
</feature>
<reference evidence="5" key="1">
    <citation type="journal article" date="2016" name="Nature">
        <title>The genome of the seagrass Zostera marina reveals angiosperm adaptation to the sea.</title>
        <authorList>
            <person name="Olsen J.L."/>
            <person name="Rouze P."/>
            <person name="Verhelst B."/>
            <person name="Lin Y.-C."/>
            <person name="Bayer T."/>
            <person name="Collen J."/>
            <person name="Dattolo E."/>
            <person name="De Paoli E."/>
            <person name="Dittami S."/>
            <person name="Maumus F."/>
            <person name="Michel G."/>
            <person name="Kersting A."/>
            <person name="Lauritano C."/>
            <person name="Lohaus R."/>
            <person name="Toepel M."/>
            <person name="Tonon T."/>
            <person name="Vanneste K."/>
            <person name="Amirebrahimi M."/>
            <person name="Brakel J."/>
            <person name="Bostroem C."/>
            <person name="Chovatia M."/>
            <person name="Grimwood J."/>
            <person name="Jenkins J.W."/>
            <person name="Jueterbock A."/>
            <person name="Mraz A."/>
            <person name="Stam W.T."/>
            <person name="Tice H."/>
            <person name="Bornberg-Bauer E."/>
            <person name="Green P.J."/>
            <person name="Pearson G.A."/>
            <person name="Procaccini G."/>
            <person name="Duarte C.M."/>
            <person name="Schmutz J."/>
            <person name="Reusch T.B.H."/>
            <person name="Van de Peer Y."/>
        </authorList>
    </citation>
    <scope>NUCLEOTIDE SEQUENCE [LARGE SCALE GENOMIC DNA]</scope>
    <source>
        <strain evidence="5">cv. Finnish</strain>
    </source>
</reference>
<evidence type="ECO:0000259" key="3">
    <source>
        <dbReference type="PROSITE" id="PS50119"/>
    </source>
</evidence>
<evidence type="ECO:0000313" key="5">
    <source>
        <dbReference type="Proteomes" id="UP000036987"/>
    </source>
</evidence>
<dbReference type="Pfam" id="PF04640">
    <property type="entry name" value="PLATZ"/>
    <property type="match status" value="1"/>
</dbReference>
<protein>
    <recommendedName>
        <fullName evidence="3">B box-type domain-containing protein</fullName>
    </recommendedName>
</protein>
<feature type="compositionally biased region" description="Basic and acidic residues" evidence="2">
    <location>
        <begin position="15"/>
        <end position="29"/>
    </location>
</feature>
<dbReference type="InterPro" id="IPR000315">
    <property type="entry name" value="Znf_B-box"/>
</dbReference>
<name>A0A0K9PKR3_ZOSMR</name>
<keyword evidence="1" id="KW-0863">Zinc-finger</keyword>
<dbReference type="OrthoDB" id="724537at2759"/>
<dbReference type="Proteomes" id="UP000036987">
    <property type="component" value="Unassembled WGS sequence"/>
</dbReference>
<gene>
    <name evidence="4" type="ORF">ZOSMA_20G01010</name>
</gene>
<comment type="caution">
    <text evidence="4">The sequence shown here is derived from an EMBL/GenBank/DDBJ whole genome shotgun (WGS) entry which is preliminary data.</text>
</comment>
<dbReference type="OMA" id="DCDERIC"/>
<evidence type="ECO:0000256" key="1">
    <source>
        <dbReference type="PROSITE-ProRule" id="PRU00024"/>
    </source>
</evidence>
<dbReference type="CDD" id="cd19756">
    <property type="entry name" value="Bbox2"/>
    <property type="match status" value="1"/>
</dbReference>
<dbReference type="PROSITE" id="PS50119">
    <property type="entry name" value="ZF_BBOX"/>
    <property type="match status" value="1"/>
</dbReference>
<evidence type="ECO:0000256" key="2">
    <source>
        <dbReference type="SAM" id="MobiDB-lite"/>
    </source>
</evidence>
<dbReference type="PANTHER" id="PTHR31065">
    <property type="entry name" value="PLATZ TRANSCRIPTION FACTOR FAMILY PROTEIN"/>
    <property type="match status" value="1"/>
</dbReference>
<proteinExistence type="predicted"/>
<organism evidence="4 5">
    <name type="scientific">Zostera marina</name>
    <name type="common">Eelgrass</name>
    <dbReference type="NCBI Taxonomy" id="29655"/>
    <lineage>
        <taxon>Eukaryota</taxon>
        <taxon>Viridiplantae</taxon>
        <taxon>Streptophyta</taxon>
        <taxon>Embryophyta</taxon>
        <taxon>Tracheophyta</taxon>
        <taxon>Spermatophyta</taxon>
        <taxon>Magnoliopsida</taxon>
        <taxon>Liliopsida</taxon>
        <taxon>Zosteraceae</taxon>
        <taxon>Zostera</taxon>
    </lineage>
</organism>
<dbReference type="InterPro" id="IPR006734">
    <property type="entry name" value="PLATZ"/>
</dbReference>
<dbReference type="PANTHER" id="PTHR31065:SF1">
    <property type="entry name" value="OS09G0116050 PROTEIN"/>
    <property type="match status" value="1"/>
</dbReference>
<feature type="domain" description="B box-type" evidence="3">
    <location>
        <begin position="64"/>
        <end position="109"/>
    </location>
</feature>
<keyword evidence="5" id="KW-1185">Reference proteome</keyword>
<keyword evidence="1" id="KW-0479">Metal-binding</keyword>
<keyword evidence="1" id="KW-0862">Zinc</keyword>
<accession>A0A0K9PKR3</accession>